<dbReference type="InterPro" id="IPR006483">
    <property type="entry name" value="CRISPR-assoc_Cas3_HD"/>
</dbReference>
<dbReference type="Pfam" id="PF22590">
    <property type="entry name" value="Cas3-like_C_2"/>
    <property type="match status" value="1"/>
</dbReference>
<keyword evidence="8" id="KW-0255">Endonuclease</keyword>
<proteinExistence type="predicted"/>
<name>A0ABU2USN6_9ACTN</name>
<evidence type="ECO:0000256" key="2">
    <source>
        <dbReference type="ARBA" id="ARBA00022741"/>
    </source>
</evidence>
<keyword evidence="5" id="KW-0067">ATP-binding</keyword>
<evidence type="ECO:0000259" key="7">
    <source>
        <dbReference type="PROSITE" id="PS51643"/>
    </source>
</evidence>
<keyword evidence="1" id="KW-0479">Metal-binding</keyword>
<protein>
    <submittedName>
        <fullName evidence="8">CRISPR-associated endonuclease Cas3</fullName>
    </submittedName>
</protein>
<gene>
    <name evidence="8" type="ORF">RM863_29100</name>
</gene>
<dbReference type="InterPro" id="IPR054712">
    <property type="entry name" value="Cas3-like_dom"/>
</dbReference>
<comment type="caution">
    <text evidence="8">The sequence shown here is derived from an EMBL/GenBank/DDBJ whole genome shotgun (WGS) entry which is preliminary data.</text>
</comment>
<keyword evidence="2" id="KW-0547">Nucleotide-binding</keyword>
<keyword evidence="6" id="KW-0051">Antiviral defense</keyword>
<dbReference type="Pfam" id="PF18019">
    <property type="entry name" value="Cas3_HD"/>
    <property type="match status" value="1"/>
</dbReference>
<dbReference type="GO" id="GO:0004519">
    <property type="term" value="F:endonuclease activity"/>
    <property type="evidence" value="ECO:0007669"/>
    <property type="project" value="UniProtKB-KW"/>
</dbReference>
<evidence type="ECO:0000256" key="3">
    <source>
        <dbReference type="ARBA" id="ARBA00022801"/>
    </source>
</evidence>
<keyword evidence="9" id="KW-1185">Reference proteome</keyword>
<dbReference type="Proteomes" id="UP001180489">
    <property type="component" value="Unassembled WGS sequence"/>
</dbReference>
<dbReference type="Gene3D" id="1.10.3210.30">
    <property type="match status" value="1"/>
</dbReference>
<evidence type="ECO:0000313" key="9">
    <source>
        <dbReference type="Proteomes" id="UP001180489"/>
    </source>
</evidence>
<keyword evidence="3" id="KW-0378">Hydrolase</keyword>
<evidence type="ECO:0000256" key="4">
    <source>
        <dbReference type="ARBA" id="ARBA00022806"/>
    </source>
</evidence>
<organism evidence="8 9">
    <name type="scientific">Streptomyces hintoniae</name>
    <dbReference type="NCBI Taxonomy" id="3075521"/>
    <lineage>
        <taxon>Bacteria</taxon>
        <taxon>Bacillati</taxon>
        <taxon>Actinomycetota</taxon>
        <taxon>Actinomycetes</taxon>
        <taxon>Kitasatosporales</taxon>
        <taxon>Streptomycetaceae</taxon>
        <taxon>Streptomyces</taxon>
    </lineage>
</organism>
<dbReference type="InterPro" id="IPR038257">
    <property type="entry name" value="CRISPR-assoc_Cas3_HD_sf"/>
</dbReference>
<dbReference type="NCBIfam" id="TIGR01596">
    <property type="entry name" value="cas3_HD"/>
    <property type="match status" value="1"/>
</dbReference>
<accession>A0ABU2USN6</accession>
<evidence type="ECO:0000256" key="1">
    <source>
        <dbReference type="ARBA" id="ARBA00022723"/>
    </source>
</evidence>
<evidence type="ECO:0000313" key="8">
    <source>
        <dbReference type="EMBL" id="MDT0476189.1"/>
    </source>
</evidence>
<evidence type="ECO:0000256" key="5">
    <source>
        <dbReference type="ARBA" id="ARBA00022840"/>
    </source>
</evidence>
<dbReference type="RefSeq" id="WP_311636903.1">
    <property type="nucleotide sequence ID" value="NZ_JAVRFF010000039.1"/>
</dbReference>
<evidence type="ECO:0000256" key="6">
    <source>
        <dbReference type="ARBA" id="ARBA00023118"/>
    </source>
</evidence>
<sequence>MEISSGAGSDEGKNLCRHGRPRLLDTRLWGKERGLEHPYPVVCHLVDTGAYFAELWRSAVGPRTRARVALALGLPEIHATRELAFWAALHDLGKISPSYQHSVSHEEGVRKKYPGRFEQILADGRYRHGTGGTDNRAGPHSRITHWTLPGILEQLGYPPGDPHGPVGDQVSHAVGQLLGGHHGVFHPRMERRQLKHPATFLPQAGRSGWPEQRLSHVRVLRTLITHDGPIPAGPLPVELSVVVLGAVMVADWMASEKRSIETVRCLQDEECCCHVALAQHWKRAREVARTEVGKRGLGRCGFAAPAGNELLSAAKFLDGSAHGRIARRLLTAAEPAGPGMLLVSAPAGPARRRLGLIAASRLGRASGARGIALALPEELHLDAASGELASLAGRLLEGSATLSRLHSMSFDSDPESATEEIPELSLDPHDQAVAQQWLTQRRRALLAPLGVGVLDQFLPAVLPVPDNAVRLFALSEKVLVVDDVRPQEPRLHQLLCLLVEWLAALGASVVLLTDTLAGTSADLLVRAYRRGARVARGLRSREDGTPPSAELPQQGWLHVDGLDGRVTESTVDPPEDSVLRLSLSEVRERPVGADRYVDAVVRRVGDSGSTLVCCDSVEEAQQTFRALEHHRRLHAAPGETRLLHSRFRRYHVRELMAECTAAHRSPADDGSVLVTTPHFAEHLPFRFDRVVTPLVPLPSLLARASRGRKLVLLGDEGQAGSPMDEVLSSRTLLALRSHGPQLRLPGDIARLIRQVYDSDRHPAALDDASAVERRRLAAAADGHEARLRHDARLSGIPSPVNVRDDLYELTRAECGLTEKHLAATMGFEQAYVLFVHLRGRTAFLDAEGKEKVPFVKSEKDSGRAVATLARHTIAVPPHWAPEGGISTQIGRERFDNIKYKHWVRRTWLNRVYPVVLSGAGDSGTGLLGSMRLGLTKVGLVRLG</sequence>
<keyword evidence="4" id="KW-0347">Helicase</keyword>
<reference evidence="8" key="1">
    <citation type="submission" date="2024-05" db="EMBL/GenBank/DDBJ databases">
        <title>30 novel species of actinomycetes from the DSMZ collection.</title>
        <authorList>
            <person name="Nouioui I."/>
        </authorList>
    </citation>
    <scope>NUCLEOTIDE SEQUENCE</scope>
    <source>
        <strain evidence="8">DSM 41014</strain>
    </source>
</reference>
<dbReference type="CDD" id="cd09641">
    <property type="entry name" value="Cas3''_I"/>
    <property type="match status" value="1"/>
</dbReference>
<dbReference type="PROSITE" id="PS51643">
    <property type="entry name" value="HD_CAS3"/>
    <property type="match status" value="1"/>
</dbReference>
<dbReference type="EMBL" id="JAVRFF010000039">
    <property type="protein sequence ID" value="MDT0476189.1"/>
    <property type="molecule type" value="Genomic_DNA"/>
</dbReference>
<feature type="domain" description="HD Cas3-type" evidence="7">
    <location>
        <begin position="34"/>
        <end position="253"/>
    </location>
</feature>
<keyword evidence="8" id="KW-0540">Nuclease</keyword>